<feature type="domain" description="HTH marR-type" evidence="1">
    <location>
        <begin position="4"/>
        <end position="137"/>
    </location>
</feature>
<dbReference type="Gene3D" id="1.10.10.10">
    <property type="entry name" value="Winged helix-like DNA-binding domain superfamily/Winged helix DNA-binding domain"/>
    <property type="match status" value="1"/>
</dbReference>
<sequence length="171" mass="18886">MKNDDYTANLLGAFASTISTRIEQGITDLGGHSLSHETALVTIYNHPNESIGVLSKVLGLTHSGAVRLINTLEKEQLVQRYKCENDARAIVLRVTNTGQERAKEVLRVREQVTTQVLNLLTIEQQEVLVPMLESVLGSFTEGQQGARRLCRMCNEQVCRPQGCPVEIAVAK</sequence>
<gene>
    <name evidence="2" type="ORF">V6255_11230</name>
</gene>
<reference evidence="2 3" key="1">
    <citation type="submission" date="2024-02" db="EMBL/GenBank/DDBJ databases">
        <title>Bacteria isolated from the canopy kelp, Nereocystis luetkeana.</title>
        <authorList>
            <person name="Pfister C.A."/>
            <person name="Younker I.T."/>
            <person name="Light S.H."/>
        </authorList>
    </citation>
    <scope>NUCLEOTIDE SEQUENCE [LARGE SCALE GENOMIC DNA]</scope>
    <source>
        <strain evidence="2 3">TI.2.07</strain>
    </source>
</reference>
<dbReference type="PANTHER" id="PTHR33164">
    <property type="entry name" value="TRANSCRIPTIONAL REGULATOR, MARR FAMILY"/>
    <property type="match status" value="1"/>
</dbReference>
<comment type="caution">
    <text evidence="2">The sequence shown here is derived from an EMBL/GenBank/DDBJ whole genome shotgun (WGS) entry which is preliminary data.</text>
</comment>
<dbReference type="SMART" id="SM00347">
    <property type="entry name" value="HTH_MARR"/>
    <property type="match status" value="1"/>
</dbReference>
<evidence type="ECO:0000313" key="2">
    <source>
        <dbReference type="EMBL" id="MEL0659712.1"/>
    </source>
</evidence>
<dbReference type="EMBL" id="JBAKBA010000024">
    <property type="protein sequence ID" value="MEL0659712.1"/>
    <property type="molecule type" value="Genomic_DNA"/>
</dbReference>
<evidence type="ECO:0000259" key="1">
    <source>
        <dbReference type="PROSITE" id="PS50995"/>
    </source>
</evidence>
<protein>
    <submittedName>
        <fullName evidence="2">MarR family transcriptional regulator</fullName>
    </submittedName>
</protein>
<dbReference type="PRINTS" id="PR00598">
    <property type="entry name" value="HTHMARR"/>
</dbReference>
<dbReference type="RefSeq" id="WP_341628248.1">
    <property type="nucleotide sequence ID" value="NZ_JBAKBA010000024.1"/>
</dbReference>
<dbReference type="SUPFAM" id="SSF46785">
    <property type="entry name" value="Winged helix' DNA-binding domain"/>
    <property type="match status" value="1"/>
</dbReference>
<dbReference type="InterPro" id="IPR000835">
    <property type="entry name" value="HTH_MarR-typ"/>
</dbReference>
<dbReference type="PANTHER" id="PTHR33164:SF57">
    <property type="entry name" value="MARR-FAMILY TRANSCRIPTIONAL REGULATOR"/>
    <property type="match status" value="1"/>
</dbReference>
<dbReference type="Pfam" id="PF01047">
    <property type="entry name" value="MarR"/>
    <property type="match status" value="1"/>
</dbReference>
<accession>A0ABU9HCT9</accession>
<keyword evidence="3" id="KW-1185">Reference proteome</keyword>
<name>A0ABU9HCT9_9GAMM</name>
<proteinExistence type="predicted"/>
<dbReference type="InterPro" id="IPR036388">
    <property type="entry name" value="WH-like_DNA-bd_sf"/>
</dbReference>
<dbReference type="PROSITE" id="PS50995">
    <property type="entry name" value="HTH_MARR_2"/>
    <property type="match status" value="1"/>
</dbReference>
<dbReference type="InterPro" id="IPR036390">
    <property type="entry name" value="WH_DNA-bd_sf"/>
</dbReference>
<organism evidence="2 3">
    <name type="scientific">Psychromonas arctica</name>
    <dbReference type="NCBI Taxonomy" id="168275"/>
    <lineage>
        <taxon>Bacteria</taxon>
        <taxon>Pseudomonadati</taxon>
        <taxon>Pseudomonadota</taxon>
        <taxon>Gammaproteobacteria</taxon>
        <taxon>Alteromonadales</taxon>
        <taxon>Psychromonadaceae</taxon>
        <taxon>Psychromonas</taxon>
    </lineage>
</organism>
<dbReference type="Proteomes" id="UP001366060">
    <property type="component" value="Unassembled WGS sequence"/>
</dbReference>
<dbReference type="InterPro" id="IPR039422">
    <property type="entry name" value="MarR/SlyA-like"/>
</dbReference>
<evidence type="ECO:0000313" key="3">
    <source>
        <dbReference type="Proteomes" id="UP001366060"/>
    </source>
</evidence>